<evidence type="ECO:0000256" key="11">
    <source>
        <dbReference type="SAM" id="Phobius"/>
    </source>
</evidence>
<evidence type="ECO:0000256" key="7">
    <source>
        <dbReference type="ARBA" id="ARBA00022927"/>
    </source>
</evidence>
<evidence type="ECO:0000313" key="12">
    <source>
        <dbReference type="EMBL" id="KAK0386223.1"/>
    </source>
</evidence>
<name>A0AA39L6R7_SARSR</name>
<dbReference type="PANTHER" id="PTHR13050">
    <property type="entry name" value="USE1-LIKE PROTEIN"/>
    <property type="match status" value="1"/>
</dbReference>
<keyword evidence="9 11" id="KW-0472">Membrane</keyword>
<evidence type="ECO:0008006" key="14">
    <source>
        <dbReference type="Google" id="ProtNLM"/>
    </source>
</evidence>
<feature type="compositionally biased region" description="Low complexity" evidence="10">
    <location>
        <begin position="137"/>
        <end position="150"/>
    </location>
</feature>
<keyword evidence="8 11" id="KW-1133">Transmembrane helix</keyword>
<feature type="compositionally biased region" description="Polar residues" evidence="10">
    <location>
        <begin position="170"/>
        <end position="205"/>
    </location>
</feature>
<comment type="subcellular location">
    <subcellularLocation>
        <location evidence="1">Endoplasmic reticulum membrane</location>
        <topology evidence="1">Single-pass type IV membrane protein</topology>
    </subcellularLocation>
</comment>
<dbReference type="Pfam" id="PF09753">
    <property type="entry name" value="Use1"/>
    <property type="match status" value="1"/>
</dbReference>
<evidence type="ECO:0000256" key="4">
    <source>
        <dbReference type="ARBA" id="ARBA00022692"/>
    </source>
</evidence>
<sequence>MVQLAHVSSFGSNASAQKPFDTSLAELGRLLQRLQQSTLHSDPVRERRLRTSEYERAKLKSNLDYARRALTSLEQDALAIKAPVRRAEVQSDLNHKREVLDLLFERLEDLKQVAIDDDEDSSEGEDLFGDLALTAHSASEPESQSPAPAHQVPEALPSETQAAAVEVTPAASQPETTRAPSPSSQPNFEAQPTHTAQSIRSRTSAPSPPPDYSTSRAALFASRRKAASPLASAPATSTATAQALLDRQREEQEALTDSMLDLAKRLKANTASIHSDLEADKELVDKAGEGLDKTERTMESATGRMGVLKKMTEGVGWWGRMMLWARIGVMVVVILLIMFVMPKLRF</sequence>
<dbReference type="GO" id="GO:0015031">
    <property type="term" value="P:protein transport"/>
    <property type="evidence" value="ECO:0007669"/>
    <property type="project" value="UniProtKB-KW"/>
</dbReference>
<comment type="similarity">
    <text evidence="2">Belongs to the USE1 family.</text>
</comment>
<dbReference type="PANTHER" id="PTHR13050:SF7">
    <property type="entry name" value="VESICLE TRANSPORT PROTEIN USE1"/>
    <property type="match status" value="1"/>
</dbReference>
<evidence type="ECO:0000256" key="5">
    <source>
        <dbReference type="ARBA" id="ARBA00022824"/>
    </source>
</evidence>
<accession>A0AA39L6R7</accession>
<evidence type="ECO:0000256" key="2">
    <source>
        <dbReference type="ARBA" id="ARBA00007891"/>
    </source>
</evidence>
<protein>
    <recommendedName>
        <fullName evidence="14">Synaptobrevin</fullName>
    </recommendedName>
</protein>
<evidence type="ECO:0000256" key="8">
    <source>
        <dbReference type="ARBA" id="ARBA00022989"/>
    </source>
</evidence>
<keyword evidence="13" id="KW-1185">Reference proteome</keyword>
<feature type="region of interest" description="Disordered" evidence="10">
    <location>
        <begin position="137"/>
        <end position="215"/>
    </location>
</feature>
<dbReference type="GO" id="GO:0005484">
    <property type="term" value="F:SNAP receptor activity"/>
    <property type="evidence" value="ECO:0007669"/>
    <property type="project" value="TreeGrafter"/>
</dbReference>
<keyword evidence="4 11" id="KW-0812">Transmembrane</keyword>
<evidence type="ECO:0000313" key="13">
    <source>
        <dbReference type="Proteomes" id="UP001175261"/>
    </source>
</evidence>
<keyword evidence="6" id="KW-0931">ER-Golgi transport</keyword>
<gene>
    <name evidence="12" type="ORF">NLU13_6060</name>
</gene>
<dbReference type="GO" id="GO:0006890">
    <property type="term" value="P:retrograde vesicle-mediated transport, Golgi to endoplasmic reticulum"/>
    <property type="evidence" value="ECO:0007669"/>
    <property type="project" value="TreeGrafter"/>
</dbReference>
<dbReference type="AlphaFoldDB" id="A0AA39L6R7"/>
<proteinExistence type="inferred from homology"/>
<dbReference type="Proteomes" id="UP001175261">
    <property type="component" value="Unassembled WGS sequence"/>
</dbReference>
<evidence type="ECO:0000256" key="1">
    <source>
        <dbReference type="ARBA" id="ARBA00004163"/>
    </source>
</evidence>
<dbReference type="EMBL" id="JAPDFR010000005">
    <property type="protein sequence ID" value="KAK0386223.1"/>
    <property type="molecule type" value="Genomic_DNA"/>
</dbReference>
<keyword evidence="7" id="KW-0653">Protein transport</keyword>
<keyword evidence="3" id="KW-0813">Transport</keyword>
<evidence type="ECO:0000256" key="3">
    <source>
        <dbReference type="ARBA" id="ARBA00022448"/>
    </source>
</evidence>
<keyword evidence="5" id="KW-0256">Endoplasmic reticulum</keyword>
<evidence type="ECO:0000256" key="6">
    <source>
        <dbReference type="ARBA" id="ARBA00022892"/>
    </source>
</evidence>
<evidence type="ECO:0000256" key="10">
    <source>
        <dbReference type="SAM" id="MobiDB-lite"/>
    </source>
</evidence>
<organism evidence="12 13">
    <name type="scientific">Sarocladium strictum</name>
    <name type="common">Black bundle disease fungus</name>
    <name type="synonym">Acremonium strictum</name>
    <dbReference type="NCBI Taxonomy" id="5046"/>
    <lineage>
        <taxon>Eukaryota</taxon>
        <taxon>Fungi</taxon>
        <taxon>Dikarya</taxon>
        <taxon>Ascomycota</taxon>
        <taxon>Pezizomycotina</taxon>
        <taxon>Sordariomycetes</taxon>
        <taxon>Hypocreomycetidae</taxon>
        <taxon>Hypocreales</taxon>
        <taxon>Sarocladiaceae</taxon>
        <taxon>Sarocladium</taxon>
    </lineage>
</organism>
<feature type="transmembrane region" description="Helical" evidence="11">
    <location>
        <begin position="317"/>
        <end position="341"/>
    </location>
</feature>
<evidence type="ECO:0000256" key="9">
    <source>
        <dbReference type="ARBA" id="ARBA00023136"/>
    </source>
</evidence>
<dbReference type="InterPro" id="IPR019150">
    <property type="entry name" value="Vesicle_transport_protein_Use1"/>
</dbReference>
<reference evidence="12" key="1">
    <citation type="submission" date="2022-10" db="EMBL/GenBank/DDBJ databases">
        <title>Determination and structural analysis of whole genome sequence of Sarocladium strictum F4-1.</title>
        <authorList>
            <person name="Hu L."/>
            <person name="Jiang Y."/>
        </authorList>
    </citation>
    <scope>NUCLEOTIDE SEQUENCE</scope>
    <source>
        <strain evidence="12">F4-1</strain>
    </source>
</reference>
<comment type="caution">
    <text evidence="12">The sequence shown here is derived from an EMBL/GenBank/DDBJ whole genome shotgun (WGS) entry which is preliminary data.</text>
</comment>
<dbReference type="GO" id="GO:0031201">
    <property type="term" value="C:SNARE complex"/>
    <property type="evidence" value="ECO:0007669"/>
    <property type="project" value="TreeGrafter"/>
</dbReference>
<dbReference type="SUPFAM" id="SSF58038">
    <property type="entry name" value="SNARE fusion complex"/>
    <property type="match status" value="1"/>
</dbReference>
<dbReference type="GO" id="GO:0005789">
    <property type="term" value="C:endoplasmic reticulum membrane"/>
    <property type="evidence" value="ECO:0007669"/>
    <property type="project" value="UniProtKB-SubCell"/>
</dbReference>